<dbReference type="GO" id="GO:0016020">
    <property type="term" value="C:membrane"/>
    <property type="evidence" value="ECO:0007669"/>
    <property type="project" value="UniProtKB-SubCell"/>
</dbReference>
<gene>
    <name evidence="10" type="primary">KCNN2_1</name>
    <name evidence="10" type="ORF">Ciccas_002090</name>
</gene>
<feature type="domain" description="Calmodulin-binding" evidence="9">
    <location>
        <begin position="70"/>
        <end position="146"/>
    </location>
</feature>
<evidence type="ECO:0000313" key="10">
    <source>
        <dbReference type="EMBL" id="KAL3319242.1"/>
    </source>
</evidence>
<sequence length="181" mass="20711">MTFMDAMWIISITFLSIGYGDLVPHSKCGRTIAIATGVLGSSCTALVVAVFARKLELKRAEKHVHNFMLDNRIYKQLRNSAANVLRETWLFYKYTKLAKRVLPSKVRKHQRKFLRAINSLRKAKEDQRKLKDDANSLVDLAKVSLNHNLEKVAFLSNRQMLHRAYHEDAAILAPALLTYPC</sequence>
<dbReference type="Proteomes" id="UP001626550">
    <property type="component" value="Unassembled WGS sequence"/>
</dbReference>
<protein>
    <submittedName>
        <fullName evidence="10">Small conductance calcium-activated potassium channel protein 2</fullName>
    </submittedName>
</protein>
<feature type="transmembrane region" description="Helical" evidence="8">
    <location>
        <begin position="30"/>
        <end position="52"/>
    </location>
</feature>
<keyword evidence="7 10" id="KW-0407">Ion channel</keyword>
<dbReference type="Gene3D" id="1.10.287.70">
    <property type="match status" value="2"/>
</dbReference>
<dbReference type="InterPro" id="IPR036122">
    <property type="entry name" value="CaM-bd_dom_sf"/>
</dbReference>
<accession>A0ABD2QIS5</accession>
<evidence type="ECO:0000256" key="5">
    <source>
        <dbReference type="ARBA" id="ARBA00023065"/>
    </source>
</evidence>
<keyword evidence="6 8" id="KW-0472">Membrane</keyword>
<evidence type="ECO:0000313" key="11">
    <source>
        <dbReference type="Proteomes" id="UP001626550"/>
    </source>
</evidence>
<name>A0ABD2QIS5_9PLAT</name>
<dbReference type="Pfam" id="PF02888">
    <property type="entry name" value="CaMBD"/>
    <property type="match status" value="1"/>
</dbReference>
<keyword evidence="11" id="KW-1185">Reference proteome</keyword>
<evidence type="ECO:0000256" key="6">
    <source>
        <dbReference type="ARBA" id="ARBA00023136"/>
    </source>
</evidence>
<keyword evidence="3 8" id="KW-0812">Transmembrane</keyword>
<proteinExistence type="predicted"/>
<dbReference type="InterPro" id="IPR013099">
    <property type="entry name" value="K_chnl_dom"/>
</dbReference>
<dbReference type="InterPro" id="IPR004178">
    <property type="entry name" value="CaM-bd_dom"/>
</dbReference>
<dbReference type="SMART" id="SM01053">
    <property type="entry name" value="CaMBD"/>
    <property type="match status" value="1"/>
</dbReference>
<keyword evidence="2" id="KW-0813">Transport</keyword>
<dbReference type="SUPFAM" id="SSF81327">
    <property type="entry name" value="Small-conductance potassium channel"/>
    <property type="match status" value="1"/>
</dbReference>
<keyword evidence="4 8" id="KW-1133">Transmembrane helix</keyword>
<evidence type="ECO:0000256" key="1">
    <source>
        <dbReference type="ARBA" id="ARBA00004141"/>
    </source>
</evidence>
<dbReference type="Pfam" id="PF07885">
    <property type="entry name" value="Ion_trans_2"/>
    <property type="match status" value="1"/>
</dbReference>
<dbReference type="EMBL" id="JBJKFK010000155">
    <property type="protein sequence ID" value="KAL3319242.1"/>
    <property type="molecule type" value="Genomic_DNA"/>
</dbReference>
<comment type="subcellular location">
    <subcellularLocation>
        <location evidence="1">Membrane</location>
        <topology evidence="1">Multi-pass membrane protein</topology>
    </subcellularLocation>
</comment>
<reference evidence="10 11" key="1">
    <citation type="submission" date="2024-11" db="EMBL/GenBank/DDBJ databases">
        <title>Adaptive evolution of stress response genes in parasites aligns with host niche diversity.</title>
        <authorList>
            <person name="Hahn C."/>
            <person name="Resl P."/>
        </authorList>
    </citation>
    <scope>NUCLEOTIDE SEQUENCE [LARGE SCALE GENOMIC DNA]</scope>
    <source>
        <strain evidence="10">EGGRZ-B1_66</strain>
        <tissue evidence="10">Body</tissue>
    </source>
</reference>
<dbReference type="PANTHER" id="PTHR10153">
    <property type="entry name" value="SMALL CONDUCTANCE CALCIUM-ACTIVATED POTASSIUM CHANNEL"/>
    <property type="match status" value="1"/>
</dbReference>
<evidence type="ECO:0000256" key="4">
    <source>
        <dbReference type="ARBA" id="ARBA00022989"/>
    </source>
</evidence>
<evidence type="ECO:0000259" key="9">
    <source>
        <dbReference type="SMART" id="SM01053"/>
    </source>
</evidence>
<dbReference type="AlphaFoldDB" id="A0ABD2QIS5"/>
<evidence type="ECO:0000256" key="7">
    <source>
        <dbReference type="ARBA" id="ARBA00023303"/>
    </source>
</evidence>
<dbReference type="SUPFAM" id="SSF81324">
    <property type="entry name" value="Voltage-gated potassium channels"/>
    <property type="match status" value="1"/>
</dbReference>
<organism evidence="10 11">
    <name type="scientific">Cichlidogyrus casuarinus</name>
    <dbReference type="NCBI Taxonomy" id="1844966"/>
    <lineage>
        <taxon>Eukaryota</taxon>
        <taxon>Metazoa</taxon>
        <taxon>Spiralia</taxon>
        <taxon>Lophotrochozoa</taxon>
        <taxon>Platyhelminthes</taxon>
        <taxon>Monogenea</taxon>
        <taxon>Monopisthocotylea</taxon>
        <taxon>Dactylogyridea</taxon>
        <taxon>Ancyrocephalidae</taxon>
        <taxon>Cichlidogyrus</taxon>
    </lineage>
</organism>
<evidence type="ECO:0000256" key="2">
    <source>
        <dbReference type="ARBA" id="ARBA00022448"/>
    </source>
</evidence>
<dbReference type="InterPro" id="IPR015449">
    <property type="entry name" value="K_chnl_Ca-activ_SK"/>
</dbReference>
<evidence type="ECO:0000256" key="3">
    <source>
        <dbReference type="ARBA" id="ARBA00022692"/>
    </source>
</evidence>
<keyword evidence="5" id="KW-0406">Ion transport</keyword>
<dbReference type="GO" id="GO:0034220">
    <property type="term" value="P:monoatomic ion transmembrane transport"/>
    <property type="evidence" value="ECO:0007669"/>
    <property type="project" value="UniProtKB-KW"/>
</dbReference>
<evidence type="ECO:0000256" key="8">
    <source>
        <dbReference type="SAM" id="Phobius"/>
    </source>
</evidence>
<comment type="caution">
    <text evidence="10">The sequence shown here is derived from an EMBL/GenBank/DDBJ whole genome shotgun (WGS) entry which is preliminary data.</text>
</comment>